<dbReference type="HAMAP" id="MF_02207">
    <property type="entry name" value="MreB"/>
    <property type="match status" value="1"/>
</dbReference>
<evidence type="ECO:0000256" key="5">
    <source>
        <dbReference type="ARBA" id="ARBA00023458"/>
    </source>
</evidence>
<feature type="binding site" evidence="6">
    <location>
        <begin position="204"/>
        <end position="207"/>
    </location>
    <ligand>
        <name>ATP</name>
        <dbReference type="ChEBI" id="CHEBI:30616"/>
    </ligand>
</feature>
<dbReference type="PANTHER" id="PTHR42749:SF4">
    <property type="entry name" value="CELL SHAPE-DETERMINING PROTEIN MBL"/>
    <property type="match status" value="1"/>
</dbReference>
<evidence type="ECO:0000256" key="4">
    <source>
        <dbReference type="ARBA" id="ARBA00022960"/>
    </source>
</evidence>
<feature type="binding site" evidence="6">
    <location>
        <begin position="284"/>
        <end position="287"/>
    </location>
    <ligand>
        <name>ATP</name>
        <dbReference type="ChEBI" id="CHEBI:30616"/>
    </ligand>
</feature>
<keyword evidence="10" id="KW-1185">Reference proteome</keyword>
<reference evidence="8 10" key="2">
    <citation type="submission" date="2019-03" db="EMBL/GenBank/DDBJ databases">
        <title>Genomic Encyclopedia of Type Strains, Phase IV (KMG-IV): sequencing the most valuable type-strain genomes for metagenomic binning, comparative biology and taxonomic classification.</title>
        <authorList>
            <person name="Goeker M."/>
        </authorList>
    </citation>
    <scope>NUCLEOTIDE SEQUENCE [LARGE SCALE GENOMIC DNA]</scope>
    <source>
        <strain evidence="8 10">DSM 20580</strain>
    </source>
</reference>
<evidence type="ECO:0000313" key="7">
    <source>
        <dbReference type="EMBL" id="STX08704.1"/>
    </source>
</evidence>
<dbReference type="GO" id="GO:0008360">
    <property type="term" value="P:regulation of cell shape"/>
    <property type="evidence" value="ECO:0007669"/>
    <property type="project" value="UniProtKB-UniRule"/>
</dbReference>
<feature type="binding site" evidence="6">
    <location>
        <begin position="156"/>
        <end position="158"/>
    </location>
    <ligand>
        <name>ATP</name>
        <dbReference type="ChEBI" id="CHEBI:30616"/>
    </ligand>
</feature>
<dbReference type="EMBL" id="SNZG01000044">
    <property type="protein sequence ID" value="TDR34076.1"/>
    <property type="molecule type" value="Genomic_DNA"/>
</dbReference>
<evidence type="ECO:0000313" key="8">
    <source>
        <dbReference type="EMBL" id="TDR34076.1"/>
    </source>
</evidence>
<dbReference type="PRINTS" id="PR01652">
    <property type="entry name" value="SHAPEPROTEIN"/>
</dbReference>
<comment type="function">
    <text evidence="6">Forms membrane-associated dynamic filaments that are essential for cell shape determination. Acts by regulating cell wall synthesis and cell elongation, and thus cell shape. A feedback loop between cell geometry and MreB localization may maintain elongated cell shape by targeting cell wall growth to regions of negative cell wall curvature.</text>
</comment>
<dbReference type="NCBIfam" id="NF010539">
    <property type="entry name" value="PRK13927.1"/>
    <property type="match status" value="1"/>
</dbReference>
<keyword evidence="2 6" id="KW-0547">Nucleotide-binding</keyword>
<dbReference type="RefSeq" id="WP_109350684.1">
    <property type="nucleotide sequence ID" value="NZ_BJUE01000055.1"/>
</dbReference>
<keyword evidence="4 6" id="KW-0133">Cell shape</keyword>
<dbReference type="Proteomes" id="UP000294641">
    <property type="component" value="Unassembled WGS sequence"/>
</dbReference>
<dbReference type="AlphaFoldDB" id="A0A8B4Q8S1"/>
<sequence length="330" mass="36039">MFSKDVGIDLGTTNILIHLKGKGIILNEPSVMAIDPKTKKILAVGEDARKMIGRAHGRIEIVKPLKDGVIDDFDMTEAMLKYFIQKMKLKTFFKKPRILICCPSNITPVEQNAIKEAAMHAGGRNVYIEEEPKVAAIGAGLEIFQPSGSMVIDIGGGTSDIAVLSMGEIVTSESIRIAGNQFDQDIIQFIKRQYKLLIGENTAEQIKCQIATVHLAEKNDKMDIRGRDLISGLPKSIEISSEEIFEAIKESVDAIVRTTKSVLERTPPELSADIIDRGIMLAGGGALLHGLSHLLAEELLVPVYIAENPLNCVVEGTGEILKNLDKISKK</sequence>
<comment type="caution">
    <text evidence="7">The sequence shown here is derived from an EMBL/GenBank/DDBJ whole genome shotgun (WGS) entry which is preliminary data.</text>
</comment>
<proteinExistence type="inferred from homology"/>
<protein>
    <recommendedName>
        <fullName evidence="6">Cell shape-determining protein MreB</fullName>
    </recommendedName>
</protein>
<organism evidence="7 9">
    <name type="scientific">Kurthia zopfii</name>
    <dbReference type="NCBI Taxonomy" id="1650"/>
    <lineage>
        <taxon>Bacteria</taxon>
        <taxon>Bacillati</taxon>
        <taxon>Bacillota</taxon>
        <taxon>Bacilli</taxon>
        <taxon>Bacillales</taxon>
        <taxon>Caryophanaceae</taxon>
        <taxon>Kurthia</taxon>
    </lineage>
</organism>
<comment type="caution">
    <text evidence="6">Lacks conserved residue(s) required for the propagation of feature annotation.</text>
</comment>
<dbReference type="GO" id="GO:0005737">
    <property type="term" value="C:cytoplasm"/>
    <property type="evidence" value="ECO:0007669"/>
    <property type="project" value="UniProtKB-SubCell"/>
</dbReference>
<dbReference type="InterPro" id="IPR043129">
    <property type="entry name" value="ATPase_NBD"/>
</dbReference>
<evidence type="ECO:0000256" key="2">
    <source>
        <dbReference type="ARBA" id="ARBA00022741"/>
    </source>
</evidence>
<dbReference type="EMBL" id="UGNP01000001">
    <property type="protein sequence ID" value="STX08704.1"/>
    <property type="molecule type" value="Genomic_DNA"/>
</dbReference>
<name>A0A8B4Q8S1_9BACL</name>
<dbReference type="GO" id="GO:0005524">
    <property type="term" value="F:ATP binding"/>
    <property type="evidence" value="ECO:0007669"/>
    <property type="project" value="UniProtKB-KW"/>
</dbReference>
<evidence type="ECO:0000313" key="9">
    <source>
        <dbReference type="Proteomes" id="UP000254330"/>
    </source>
</evidence>
<dbReference type="InterPro" id="IPR004753">
    <property type="entry name" value="MreB"/>
</dbReference>
<dbReference type="PANTHER" id="PTHR42749">
    <property type="entry name" value="CELL SHAPE-DETERMINING PROTEIN MREB"/>
    <property type="match status" value="1"/>
</dbReference>
<evidence type="ECO:0000256" key="6">
    <source>
        <dbReference type="HAMAP-Rule" id="MF_02207"/>
    </source>
</evidence>
<keyword evidence="3 6" id="KW-0067">ATP-binding</keyword>
<gene>
    <name evidence="7" type="primary">mreB_1</name>
    <name evidence="6" type="synonym">mreB</name>
    <name evidence="8" type="ORF">DFR61_14416</name>
    <name evidence="7" type="ORF">NCTC10597_00370</name>
</gene>
<evidence type="ECO:0000256" key="3">
    <source>
        <dbReference type="ARBA" id="ARBA00022840"/>
    </source>
</evidence>
<accession>A0A8B4Q8S1</accession>
<dbReference type="NCBIfam" id="TIGR00904">
    <property type="entry name" value="mreB"/>
    <property type="match status" value="1"/>
</dbReference>
<dbReference type="OrthoDB" id="9768127at2"/>
<dbReference type="Gene3D" id="3.30.420.40">
    <property type="match status" value="2"/>
</dbReference>
<dbReference type="GO" id="GO:0000902">
    <property type="term" value="P:cell morphogenesis"/>
    <property type="evidence" value="ECO:0007669"/>
    <property type="project" value="InterPro"/>
</dbReference>
<evidence type="ECO:0000256" key="1">
    <source>
        <dbReference type="ARBA" id="ARBA00022490"/>
    </source>
</evidence>
<dbReference type="CDD" id="cd10225">
    <property type="entry name" value="ASKHA_NBD_MreB-like"/>
    <property type="match status" value="1"/>
</dbReference>
<keyword evidence="1 6" id="KW-0963">Cytoplasm</keyword>
<reference evidence="7 9" key="1">
    <citation type="submission" date="2018-06" db="EMBL/GenBank/DDBJ databases">
        <authorList>
            <consortium name="Pathogen Informatics"/>
            <person name="Doyle S."/>
        </authorList>
    </citation>
    <scope>NUCLEOTIDE SEQUENCE [LARGE SCALE GENOMIC DNA]</scope>
    <source>
        <strain evidence="7 9">NCTC10597</strain>
    </source>
</reference>
<comment type="subcellular location">
    <subcellularLocation>
        <location evidence="6">Cytoplasm</location>
    </subcellularLocation>
    <text evidence="6">Membrane-associated.</text>
</comment>
<dbReference type="InterPro" id="IPR056546">
    <property type="entry name" value="MreB_MamK-like"/>
</dbReference>
<comment type="subunit">
    <text evidence="6">Forms polymers.</text>
</comment>
<dbReference type="Proteomes" id="UP000254330">
    <property type="component" value="Unassembled WGS sequence"/>
</dbReference>
<evidence type="ECO:0000313" key="10">
    <source>
        <dbReference type="Proteomes" id="UP000294641"/>
    </source>
</evidence>
<comment type="similarity">
    <text evidence="5 6">Belongs to the FtsA/MreB family.</text>
</comment>
<dbReference type="SUPFAM" id="SSF53067">
    <property type="entry name" value="Actin-like ATPase domain"/>
    <property type="match status" value="2"/>
</dbReference>
<dbReference type="Pfam" id="PF06723">
    <property type="entry name" value="MreB_Mbl"/>
    <property type="match status" value="1"/>
</dbReference>